<keyword evidence="8" id="KW-1185">Reference proteome</keyword>
<organism evidence="7 8">
    <name type="scientific">Sedimentitalea nanhaiensis</name>
    <dbReference type="NCBI Taxonomy" id="999627"/>
    <lineage>
        <taxon>Bacteria</taxon>
        <taxon>Pseudomonadati</taxon>
        <taxon>Pseudomonadota</taxon>
        <taxon>Alphaproteobacteria</taxon>
        <taxon>Rhodobacterales</taxon>
        <taxon>Paracoccaceae</taxon>
        <taxon>Sedimentitalea</taxon>
    </lineage>
</organism>
<accession>A0A1I7BGY9</accession>
<proteinExistence type="inferred from homology"/>
<comment type="similarity">
    <text evidence="2">Belongs to the autoinducer-2 exporter (AI-2E) (TC 2.A.86) family.</text>
</comment>
<feature type="transmembrane region" description="Helical" evidence="6">
    <location>
        <begin position="200"/>
        <end position="222"/>
    </location>
</feature>
<evidence type="ECO:0000256" key="5">
    <source>
        <dbReference type="ARBA" id="ARBA00023136"/>
    </source>
</evidence>
<dbReference type="InterPro" id="IPR002549">
    <property type="entry name" value="AI-2E-like"/>
</dbReference>
<dbReference type="GO" id="GO:0055085">
    <property type="term" value="P:transmembrane transport"/>
    <property type="evidence" value="ECO:0007669"/>
    <property type="project" value="TreeGrafter"/>
</dbReference>
<dbReference type="EMBL" id="FPAW01000010">
    <property type="protein sequence ID" value="SFT86444.1"/>
    <property type="molecule type" value="Genomic_DNA"/>
</dbReference>
<dbReference type="GO" id="GO:0016020">
    <property type="term" value="C:membrane"/>
    <property type="evidence" value="ECO:0007669"/>
    <property type="project" value="UniProtKB-SubCell"/>
</dbReference>
<evidence type="ECO:0000313" key="8">
    <source>
        <dbReference type="Proteomes" id="UP000182466"/>
    </source>
</evidence>
<comment type="subcellular location">
    <subcellularLocation>
        <location evidence="1">Membrane</location>
        <topology evidence="1">Multi-pass membrane protein</topology>
    </subcellularLocation>
</comment>
<evidence type="ECO:0000256" key="6">
    <source>
        <dbReference type="SAM" id="Phobius"/>
    </source>
</evidence>
<dbReference type="PANTHER" id="PTHR21716">
    <property type="entry name" value="TRANSMEMBRANE PROTEIN"/>
    <property type="match status" value="1"/>
</dbReference>
<sequence>MIAVGVIVTVAAMDALEAIAAPVVLALVTGVVLSPLSYFWERHGLPSSIGALIGLVGTLVITAGLVLIFQPVVSQLIDQAPKVWADMQQAIDVVQGLVRGIEEARGEVEKAVAAEPNVANLVAAPKDAPSDDGLPLPSVSDALLLAPAILSRIVIFAGVLFFFLLTRRDLYEWMAKNLPGGNAARSAETLREAERLVSRYFLTVTLINAGLGFITAAMLHLYGMPGAVSLGVVAFLLNFILYLGPAIFFCALLFAGVGTFDGVMVLLPALTFLGLNATEGQIVTPTLVGRHMQLNPLLVFLALVFGIWLWGPLGGIVAIPLALWLLVIGGVLPLRAKTDPEPLGET</sequence>
<protein>
    <submittedName>
        <fullName evidence="7">Predicted PurR-regulated permease PerM</fullName>
    </submittedName>
</protein>
<keyword evidence="3 6" id="KW-0812">Transmembrane</keyword>
<reference evidence="7 8" key="1">
    <citation type="submission" date="2016-10" db="EMBL/GenBank/DDBJ databases">
        <authorList>
            <person name="de Groot N.N."/>
        </authorList>
    </citation>
    <scope>NUCLEOTIDE SEQUENCE [LARGE SCALE GENOMIC DNA]</scope>
    <source>
        <strain evidence="7 8">CGMCC 1.10959</strain>
    </source>
</reference>
<feature type="transmembrane region" description="Helical" evidence="6">
    <location>
        <begin position="52"/>
        <end position="73"/>
    </location>
</feature>
<gene>
    <name evidence="7" type="ORF">SAMN05216236_11046</name>
</gene>
<feature type="transmembrane region" description="Helical" evidence="6">
    <location>
        <begin position="228"/>
        <end position="255"/>
    </location>
</feature>
<evidence type="ECO:0000313" key="7">
    <source>
        <dbReference type="EMBL" id="SFT86444.1"/>
    </source>
</evidence>
<keyword evidence="4 6" id="KW-1133">Transmembrane helix</keyword>
<dbReference type="Proteomes" id="UP000182466">
    <property type="component" value="Unassembled WGS sequence"/>
</dbReference>
<feature type="transmembrane region" description="Helical" evidence="6">
    <location>
        <begin position="19"/>
        <end position="40"/>
    </location>
</feature>
<feature type="transmembrane region" description="Helical" evidence="6">
    <location>
        <begin position="142"/>
        <end position="165"/>
    </location>
</feature>
<evidence type="ECO:0000256" key="2">
    <source>
        <dbReference type="ARBA" id="ARBA00009773"/>
    </source>
</evidence>
<dbReference type="STRING" id="999627.SAMN05216236_11046"/>
<evidence type="ECO:0000256" key="1">
    <source>
        <dbReference type="ARBA" id="ARBA00004141"/>
    </source>
</evidence>
<dbReference type="Pfam" id="PF01594">
    <property type="entry name" value="AI-2E_transport"/>
    <property type="match status" value="1"/>
</dbReference>
<name>A0A1I7BGY9_9RHOB</name>
<keyword evidence="5 6" id="KW-0472">Membrane</keyword>
<feature type="transmembrane region" description="Helical" evidence="6">
    <location>
        <begin position="262"/>
        <end position="278"/>
    </location>
</feature>
<dbReference type="eggNOG" id="COG0628">
    <property type="taxonomic scope" value="Bacteria"/>
</dbReference>
<dbReference type="PANTHER" id="PTHR21716:SF16">
    <property type="entry name" value="BLL1467 PROTEIN"/>
    <property type="match status" value="1"/>
</dbReference>
<dbReference type="AlphaFoldDB" id="A0A1I7BGY9"/>
<evidence type="ECO:0000256" key="4">
    <source>
        <dbReference type="ARBA" id="ARBA00022989"/>
    </source>
</evidence>
<feature type="transmembrane region" description="Helical" evidence="6">
    <location>
        <begin position="298"/>
        <end position="327"/>
    </location>
</feature>
<evidence type="ECO:0000256" key="3">
    <source>
        <dbReference type="ARBA" id="ARBA00022692"/>
    </source>
</evidence>